<evidence type="ECO:0000313" key="2">
    <source>
        <dbReference type="EMBL" id="MXO62109.1"/>
    </source>
</evidence>
<protein>
    <recommendedName>
        <fullName evidence="4">Lipoprotein</fullName>
    </recommendedName>
</protein>
<dbReference type="InterPro" id="IPR028994">
    <property type="entry name" value="Integrin_alpha_N"/>
</dbReference>
<sequence>MRLLAVSLFALAACACSQDAPEPGAAEDATATPSSAETQGAAPTRDEDINRYLLQEYPDAGAIQYALAWRDLNGDGADEAIVYPIGPFFCGSGGCNTLVLTPAGPMYEKVGDISVSRTPIEVLDTSSNGWKDLTVAVAGGGGANGRAVLRFDGKAYPGNASMADMTDAKGTEVLAEEPELRMAEPVAEAGD</sequence>
<name>A0A844YFI0_9SPHN</name>
<feature type="region of interest" description="Disordered" evidence="1">
    <location>
        <begin position="22"/>
        <end position="45"/>
    </location>
</feature>
<dbReference type="RefSeq" id="WP_160671584.1">
    <property type="nucleotide sequence ID" value="NZ_WTYN01000001.1"/>
</dbReference>
<reference evidence="2 3" key="1">
    <citation type="submission" date="2019-12" db="EMBL/GenBank/DDBJ databases">
        <title>Genomic-based taxomic classification of the family Erythrobacteraceae.</title>
        <authorList>
            <person name="Xu L."/>
        </authorList>
    </citation>
    <scope>NUCLEOTIDE SEQUENCE [LARGE SCALE GENOMIC DNA]</scope>
    <source>
        <strain evidence="2 3">MCCC 1A09965</strain>
    </source>
</reference>
<organism evidence="2 3">
    <name type="scientific">Qipengyuania oceanensis</name>
    <dbReference type="NCBI Taxonomy" id="1463597"/>
    <lineage>
        <taxon>Bacteria</taxon>
        <taxon>Pseudomonadati</taxon>
        <taxon>Pseudomonadota</taxon>
        <taxon>Alphaproteobacteria</taxon>
        <taxon>Sphingomonadales</taxon>
        <taxon>Erythrobacteraceae</taxon>
        <taxon>Qipengyuania</taxon>
    </lineage>
</organism>
<gene>
    <name evidence="2" type="ORF">GRI48_03700</name>
</gene>
<keyword evidence="3" id="KW-1185">Reference proteome</keyword>
<dbReference type="OrthoDB" id="5348860at2"/>
<dbReference type="AlphaFoldDB" id="A0A844YFI0"/>
<dbReference type="PROSITE" id="PS51257">
    <property type="entry name" value="PROKAR_LIPOPROTEIN"/>
    <property type="match status" value="1"/>
</dbReference>
<proteinExistence type="predicted"/>
<evidence type="ECO:0008006" key="4">
    <source>
        <dbReference type="Google" id="ProtNLM"/>
    </source>
</evidence>
<accession>A0A844YFI0</accession>
<dbReference type="EMBL" id="WTYN01000001">
    <property type="protein sequence ID" value="MXO62109.1"/>
    <property type="molecule type" value="Genomic_DNA"/>
</dbReference>
<dbReference type="SUPFAM" id="SSF69318">
    <property type="entry name" value="Integrin alpha N-terminal domain"/>
    <property type="match status" value="1"/>
</dbReference>
<evidence type="ECO:0000256" key="1">
    <source>
        <dbReference type="SAM" id="MobiDB-lite"/>
    </source>
</evidence>
<dbReference type="Proteomes" id="UP000445582">
    <property type="component" value="Unassembled WGS sequence"/>
</dbReference>
<evidence type="ECO:0000313" key="3">
    <source>
        <dbReference type="Proteomes" id="UP000445582"/>
    </source>
</evidence>
<comment type="caution">
    <text evidence="2">The sequence shown here is derived from an EMBL/GenBank/DDBJ whole genome shotgun (WGS) entry which is preliminary data.</text>
</comment>